<keyword evidence="2" id="KW-1185">Reference proteome</keyword>
<name>A0A2P5B4K5_PARAD</name>
<dbReference type="Proteomes" id="UP000237105">
    <property type="component" value="Unassembled WGS sequence"/>
</dbReference>
<comment type="caution">
    <text evidence="1">The sequence shown here is derived from an EMBL/GenBank/DDBJ whole genome shotgun (WGS) entry which is preliminary data.</text>
</comment>
<dbReference type="AlphaFoldDB" id="A0A2P5B4K5"/>
<proteinExistence type="predicted"/>
<accession>A0A2P5B4K5</accession>
<protein>
    <submittedName>
        <fullName evidence="1">Uncharacterized protein</fullName>
    </submittedName>
</protein>
<evidence type="ECO:0000313" key="1">
    <source>
        <dbReference type="EMBL" id="PON43715.1"/>
    </source>
</evidence>
<sequence length="50" mass="5728">MERCDCESNIGRSGSVSLVVGYEIEQSHYHGCPSVSDCYLFDQMAQRRKR</sequence>
<feature type="non-terminal residue" evidence="1">
    <location>
        <position position="50"/>
    </location>
</feature>
<organism evidence="1 2">
    <name type="scientific">Parasponia andersonii</name>
    <name type="common">Sponia andersonii</name>
    <dbReference type="NCBI Taxonomy" id="3476"/>
    <lineage>
        <taxon>Eukaryota</taxon>
        <taxon>Viridiplantae</taxon>
        <taxon>Streptophyta</taxon>
        <taxon>Embryophyta</taxon>
        <taxon>Tracheophyta</taxon>
        <taxon>Spermatophyta</taxon>
        <taxon>Magnoliopsida</taxon>
        <taxon>eudicotyledons</taxon>
        <taxon>Gunneridae</taxon>
        <taxon>Pentapetalae</taxon>
        <taxon>rosids</taxon>
        <taxon>fabids</taxon>
        <taxon>Rosales</taxon>
        <taxon>Cannabaceae</taxon>
        <taxon>Parasponia</taxon>
    </lineage>
</organism>
<reference evidence="2" key="1">
    <citation type="submission" date="2016-06" db="EMBL/GenBank/DDBJ databases">
        <title>Parallel loss of symbiosis genes in relatives of nitrogen-fixing non-legume Parasponia.</title>
        <authorList>
            <person name="Van Velzen R."/>
            <person name="Holmer R."/>
            <person name="Bu F."/>
            <person name="Rutten L."/>
            <person name="Van Zeijl A."/>
            <person name="Liu W."/>
            <person name="Santuari L."/>
            <person name="Cao Q."/>
            <person name="Sharma T."/>
            <person name="Shen D."/>
            <person name="Roswanjaya Y."/>
            <person name="Wardhani T."/>
            <person name="Kalhor M.S."/>
            <person name="Jansen J."/>
            <person name="Van den Hoogen J."/>
            <person name="Gungor B."/>
            <person name="Hartog M."/>
            <person name="Hontelez J."/>
            <person name="Verver J."/>
            <person name="Yang W.-C."/>
            <person name="Schijlen E."/>
            <person name="Repin R."/>
            <person name="Schilthuizen M."/>
            <person name="Schranz E."/>
            <person name="Heidstra R."/>
            <person name="Miyata K."/>
            <person name="Fedorova E."/>
            <person name="Kohlen W."/>
            <person name="Bisseling T."/>
            <person name="Smit S."/>
            <person name="Geurts R."/>
        </authorList>
    </citation>
    <scope>NUCLEOTIDE SEQUENCE [LARGE SCALE GENOMIC DNA]</scope>
    <source>
        <strain evidence="2">cv. WU1-14</strain>
    </source>
</reference>
<dbReference type="EMBL" id="JXTB01000365">
    <property type="protein sequence ID" value="PON43715.1"/>
    <property type="molecule type" value="Genomic_DNA"/>
</dbReference>
<gene>
    <name evidence="1" type="ORF">PanWU01x14_271680</name>
</gene>
<evidence type="ECO:0000313" key="2">
    <source>
        <dbReference type="Proteomes" id="UP000237105"/>
    </source>
</evidence>